<evidence type="ECO:0000256" key="2">
    <source>
        <dbReference type="ARBA" id="ARBA00004498"/>
    </source>
</evidence>
<keyword evidence="3" id="KW-0964">Secreted</keyword>
<accession>A0A9D3NHS7</accession>
<evidence type="ECO:0000256" key="4">
    <source>
        <dbReference type="ARBA" id="ARBA00022530"/>
    </source>
</evidence>
<evidence type="ECO:0000259" key="15">
    <source>
        <dbReference type="PROSITE" id="PS51034"/>
    </source>
</evidence>
<evidence type="ECO:0000256" key="10">
    <source>
        <dbReference type="ARBA" id="ARBA00023329"/>
    </source>
</evidence>
<name>A0A9D3NHS7_9TELE</name>
<dbReference type="OrthoDB" id="9274484at2759"/>
<evidence type="ECO:0000256" key="12">
    <source>
        <dbReference type="ARBA" id="ARBA00040851"/>
    </source>
</evidence>
<dbReference type="Proteomes" id="UP000824219">
    <property type="component" value="Linkage Group LG16"/>
</dbReference>
<dbReference type="SMART" id="SM00241">
    <property type="entry name" value="ZP"/>
    <property type="match status" value="2"/>
</dbReference>
<dbReference type="EMBL" id="JAHKSW010000016">
    <property type="protein sequence ID" value="KAG7322360.1"/>
    <property type="molecule type" value="Genomic_DNA"/>
</dbReference>
<dbReference type="GO" id="GO:0030659">
    <property type="term" value="C:cytoplasmic vesicle membrane"/>
    <property type="evidence" value="ECO:0007669"/>
    <property type="project" value="UniProtKB-SubCell"/>
</dbReference>
<dbReference type="InterPro" id="IPR042235">
    <property type="entry name" value="ZP-C_dom"/>
</dbReference>
<keyword evidence="7 14" id="KW-1133">Transmembrane helix</keyword>
<feature type="domain" description="ZP" evidence="15">
    <location>
        <begin position="57"/>
        <end position="334"/>
    </location>
</feature>
<protein>
    <recommendedName>
        <fullName evidence="12">Zona pellucida-like domain-containing protein 1</fullName>
    </recommendedName>
    <alternativeName>
        <fullName evidence="13">Cupulin</fullName>
    </alternativeName>
</protein>
<feature type="domain" description="ZP" evidence="15">
    <location>
        <begin position="426"/>
        <end position="703"/>
    </location>
</feature>
<gene>
    <name evidence="16" type="ORF">KOW79_013706</name>
</gene>
<evidence type="ECO:0000256" key="13">
    <source>
        <dbReference type="ARBA" id="ARBA00043069"/>
    </source>
</evidence>
<proteinExistence type="predicted"/>
<evidence type="ECO:0000256" key="9">
    <source>
        <dbReference type="ARBA" id="ARBA00023157"/>
    </source>
</evidence>
<dbReference type="Gene3D" id="2.60.40.4100">
    <property type="entry name" value="Zona pellucida, ZP-C domain"/>
    <property type="match status" value="2"/>
</dbReference>
<dbReference type="PANTHER" id="PTHR14002">
    <property type="entry name" value="ENDOGLIN/TGF-BETA RECEPTOR TYPE III"/>
    <property type="match status" value="1"/>
</dbReference>
<dbReference type="AlphaFoldDB" id="A0A9D3NHS7"/>
<keyword evidence="17" id="KW-1185">Reference proteome</keyword>
<reference evidence="16 17" key="1">
    <citation type="submission" date="2021-06" db="EMBL/GenBank/DDBJ databases">
        <title>Chromosome-level genome assembly of the red-tail catfish (Hemibagrus wyckioides).</title>
        <authorList>
            <person name="Shao F."/>
        </authorList>
    </citation>
    <scope>NUCLEOTIDE SEQUENCE [LARGE SCALE GENOMIC DNA]</scope>
    <source>
        <strain evidence="16">EC202008001</strain>
        <tissue evidence="16">Blood</tissue>
    </source>
</reference>
<evidence type="ECO:0000256" key="14">
    <source>
        <dbReference type="SAM" id="Phobius"/>
    </source>
</evidence>
<keyword evidence="4" id="KW-0272">Extracellular matrix</keyword>
<comment type="function">
    <text evidence="11">Glycoprotein which is a component of the gelatinous extracellular matrix in the cupulae of the vestibular organ.</text>
</comment>
<feature type="transmembrane region" description="Helical" evidence="14">
    <location>
        <begin position="754"/>
        <end position="778"/>
    </location>
</feature>
<evidence type="ECO:0000256" key="5">
    <source>
        <dbReference type="ARBA" id="ARBA00022692"/>
    </source>
</evidence>
<evidence type="ECO:0000313" key="16">
    <source>
        <dbReference type="EMBL" id="KAG7322360.1"/>
    </source>
</evidence>
<organism evidence="16 17">
    <name type="scientific">Hemibagrus wyckioides</name>
    <dbReference type="NCBI Taxonomy" id="337641"/>
    <lineage>
        <taxon>Eukaryota</taxon>
        <taxon>Metazoa</taxon>
        <taxon>Chordata</taxon>
        <taxon>Craniata</taxon>
        <taxon>Vertebrata</taxon>
        <taxon>Euteleostomi</taxon>
        <taxon>Actinopterygii</taxon>
        <taxon>Neopterygii</taxon>
        <taxon>Teleostei</taxon>
        <taxon>Ostariophysi</taxon>
        <taxon>Siluriformes</taxon>
        <taxon>Bagridae</taxon>
        <taxon>Hemibagrus</taxon>
    </lineage>
</organism>
<dbReference type="PROSITE" id="PS51034">
    <property type="entry name" value="ZP_2"/>
    <property type="match status" value="2"/>
</dbReference>
<evidence type="ECO:0000256" key="7">
    <source>
        <dbReference type="ARBA" id="ARBA00022989"/>
    </source>
</evidence>
<dbReference type="InterPro" id="IPR001507">
    <property type="entry name" value="ZP_dom"/>
</dbReference>
<dbReference type="Pfam" id="PF00100">
    <property type="entry name" value="Zona_pellucida"/>
    <property type="match status" value="2"/>
</dbReference>
<evidence type="ECO:0000313" key="17">
    <source>
        <dbReference type="Proteomes" id="UP000824219"/>
    </source>
</evidence>
<sequence>MLANVRSVSLMQQGEAYGVPLTPQLPGIRLKHSSMDTTVMPTSIAVFLVTERDISVYCGVQTITLKINFCPVLFSGYTDTDLALNGRHGDAHCRGFINNNTFPTVVLFSISLSTLEACGNLLVVSKAQGPNAYGNLSLVQIGNISGYIDTPDPPTVISYLPGLLYKFSCSYPLEYLVNNTQLASSAAAISVKDSNGTFVSTLNLLLYNDSTYVQHLAIPMEGLTLKTRVFAAVKATNLDRRWNVLMDYCYTTPSGNPNDKLRYDLFVGCDKDPQTTVFENGKSQMGRFSFEVFRFVKHKNQKMSTVFLHCVTKLCRSDDCPMLVPICGMRKKRDVPESAESHAVSGNAVITAGPIITRSDETPTNNSQLAPLNSSSFKMTSVTSALISGIIILALRKFNLRSKLRYLIQGSSATKKLPDYNDISVDCGTNYISLIIQICPAIYAGYNETSLFVNGITNDPNCKGTVDNSVVPPVLRFNFPIGTNNSCGSILNTTSAAGTGIFSDFSNIQSLNISGLVRSVDTSVSVVTYNTDLKYFYSCAYPLEYLINNTRLDVSSSAIAVKDRNGSFISTLSLKLFSDANYTAPLVIPTQGIQLKSNVFVMVQATNLTSQYYVLLDRCYASVSRYPTSSTFFNLFVGCTKDQMTNITENGMSQTARFFFPAFRFTEQQNQTVSSYYLHCITRLCESSACVNFRTCTAGRRRREVQPTALPPEGITDSTTLTSPLIITRADINTASGTKEQQVSASNTGSDSSVGLGVAVGILAFACVGTVVIGAIFYKKLIITGVSKILR</sequence>
<dbReference type="InterPro" id="IPR055355">
    <property type="entry name" value="ZP-C"/>
</dbReference>
<dbReference type="PANTHER" id="PTHR14002:SF24">
    <property type="entry name" value="ZONA PELLUCIDA-LIKE DOMAIN-CONTAINING PROTEIN 1"/>
    <property type="match status" value="1"/>
</dbReference>
<keyword evidence="6" id="KW-0732">Signal</keyword>
<evidence type="ECO:0000256" key="6">
    <source>
        <dbReference type="ARBA" id="ARBA00022729"/>
    </source>
</evidence>
<comment type="subcellular location">
    <subcellularLocation>
        <location evidence="1">Cytoplasmic vesicle membrane</location>
        <topology evidence="1">Single-pass type I membrane protein</topology>
    </subcellularLocation>
    <subcellularLocation>
        <location evidence="2">Secreted</location>
        <location evidence="2">Extracellular space</location>
        <location evidence="2">Extracellular matrix</location>
    </subcellularLocation>
</comment>
<evidence type="ECO:0000256" key="3">
    <source>
        <dbReference type="ARBA" id="ARBA00022525"/>
    </source>
</evidence>
<evidence type="ECO:0000256" key="11">
    <source>
        <dbReference type="ARBA" id="ARBA00037652"/>
    </source>
</evidence>
<keyword evidence="8 14" id="KW-0472">Membrane</keyword>
<comment type="caution">
    <text evidence="16">The sequence shown here is derived from an EMBL/GenBank/DDBJ whole genome shotgun (WGS) entry which is preliminary data.</text>
</comment>
<evidence type="ECO:0000256" key="1">
    <source>
        <dbReference type="ARBA" id="ARBA00004358"/>
    </source>
</evidence>
<keyword evidence="10" id="KW-0968">Cytoplasmic vesicle</keyword>
<keyword evidence="5 14" id="KW-0812">Transmembrane</keyword>
<evidence type="ECO:0000256" key="8">
    <source>
        <dbReference type="ARBA" id="ARBA00023136"/>
    </source>
</evidence>
<keyword evidence="9" id="KW-1015">Disulfide bond</keyword>